<reference evidence="8 9" key="2">
    <citation type="submission" date="2018-03" db="EMBL/GenBank/DDBJ databases">
        <title>The ancient ancestry and fast evolution of plastids.</title>
        <authorList>
            <person name="Moore K.R."/>
            <person name="Magnabosco C."/>
            <person name="Momper L."/>
            <person name="Gold D.A."/>
            <person name="Bosak T."/>
            <person name="Fournier G.P."/>
        </authorList>
    </citation>
    <scope>NUCLEOTIDE SEQUENCE [LARGE SCALE GENOMIC DNA]</scope>
    <source>
        <strain evidence="8 9">ULC18</strain>
    </source>
</reference>
<dbReference type="AlphaFoldDB" id="A0A2T1DUD2"/>
<evidence type="ECO:0000256" key="5">
    <source>
        <dbReference type="ARBA" id="ARBA00023004"/>
    </source>
</evidence>
<name>A0A2T1DUD2_9CYAN</name>
<dbReference type="OrthoDB" id="9781066at2"/>
<dbReference type="GO" id="GO:0005829">
    <property type="term" value="C:cytosol"/>
    <property type="evidence" value="ECO:0007669"/>
    <property type="project" value="TreeGrafter"/>
</dbReference>
<dbReference type="NCBIfam" id="TIGR01413">
    <property type="entry name" value="Dyp_perox_fam"/>
    <property type="match status" value="1"/>
</dbReference>
<keyword evidence="9" id="KW-1185">Reference proteome</keyword>
<evidence type="ECO:0000256" key="6">
    <source>
        <dbReference type="ARBA" id="ARBA00025737"/>
    </source>
</evidence>
<reference evidence="9" key="1">
    <citation type="submission" date="2018-02" db="EMBL/GenBank/DDBJ databases">
        <authorList>
            <person name="Moore K."/>
            <person name="Momper L."/>
        </authorList>
    </citation>
    <scope>NUCLEOTIDE SEQUENCE [LARGE SCALE GENOMIC DNA]</scope>
    <source>
        <strain evidence="9">ULC18</strain>
    </source>
</reference>
<dbReference type="GO" id="GO:0046872">
    <property type="term" value="F:metal ion binding"/>
    <property type="evidence" value="ECO:0007669"/>
    <property type="project" value="UniProtKB-KW"/>
</dbReference>
<dbReference type="EMBL" id="PVWK01000153">
    <property type="protein sequence ID" value="PSB24116.1"/>
    <property type="molecule type" value="Genomic_DNA"/>
</dbReference>
<comment type="cofactor">
    <cofactor evidence="1">
        <name>heme b</name>
        <dbReference type="ChEBI" id="CHEBI:60344"/>
    </cofactor>
</comment>
<gene>
    <name evidence="8" type="ORF">C7B82_28235</name>
</gene>
<keyword evidence="3" id="KW-0479">Metal-binding</keyword>
<comment type="similarity">
    <text evidence="6">Belongs to the DyP-type peroxidase family.</text>
</comment>
<feature type="compositionally biased region" description="Basic and acidic residues" evidence="7">
    <location>
        <begin position="299"/>
        <end position="322"/>
    </location>
</feature>
<keyword evidence="4" id="KW-0560">Oxidoreductase</keyword>
<evidence type="ECO:0000313" key="9">
    <source>
        <dbReference type="Proteomes" id="UP000239576"/>
    </source>
</evidence>
<dbReference type="InterPro" id="IPR006314">
    <property type="entry name" value="Dyp_peroxidase"/>
</dbReference>
<dbReference type="SUPFAM" id="SSF54909">
    <property type="entry name" value="Dimeric alpha+beta barrel"/>
    <property type="match status" value="1"/>
</dbReference>
<evidence type="ECO:0000313" key="8">
    <source>
        <dbReference type="EMBL" id="PSB24116.1"/>
    </source>
</evidence>
<dbReference type="PROSITE" id="PS51404">
    <property type="entry name" value="DYP_PEROXIDASE"/>
    <property type="match status" value="1"/>
</dbReference>
<dbReference type="GO" id="GO:0004601">
    <property type="term" value="F:peroxidase activity"/>
    <property type="evidence" value="ECO:0007669"/>
    <property type="project" value="UniProtKB-KW"/>
</dbReference>
<evidence type="ECO:0000256" key="2">
    <source>
        <dbReference type="ARBA" id="ARBA00022559"/>
    </source>
</evidence>
<evidence type="ECO:0000256" key="4">
    <source>
        <dbReference type="ARBA" id="ARBA00023002"/>
    </source>
</evidence>
<dbReference type="GO" id="GO:0020037">
    <property type="term" value="F:heme binding"/>
    <property type="evidence" value="ECO:0007669"/>
    <property type="project" value="InterPro"/>
</dbReference>
<protein>
    <submittedName>
        <fullName evidence="8">Peroxidase</fullName>
    </submittedName>
</protein>
<evidence type="ECO:0000256" key="7">
    <source>
        <dbReference type="SAM" id="MobiDB-lite"/>
    </source>
</evidence>
<dbReference type="InterPro" id="IPR011008">
    <property type="entry name" value="Dimeric_a/b-barrel"/>
</dbReference>
<accession>A0A2T1DUD2</accession>
<evidence type="ECO:0000256" key="3">
    <source>
        <dbReference type="ARBA" id="ARBA00022723"/>
    </source>
</evidence>
<proteinExistence type="inferred from homology"/>
<sequence>MMSTLELQDIQGIIIRGYSNLDAACFVLLGIQDAAAARRWLGTLTDRIQNGQDHPSETCLNLAFTYDGLSALGLDQAMLDTFPTEFREGMTPPYKSRVLGDHGDNAPAVWDWGGTHSPSIHILLLLYATDDARLMTFYEAFAEAFASNGVTLIRRLDTFTLKDEHGGFREHFGFRDAIGQPIVEGLSKTGSPDNTIKAGEFILGYPNEYGLLTETPTVSAQHDRQNLLPEGQNGFGGHDLGRNGSYVVFRQLSQKVQAFWQFLEGATQHADGTSDPDARVRLASKLVGRWPSGTPLVKAPDHDRPDSGDKDEFAYHDADPHGFKCPMGAHIRRSNPRDSLAPQPGTPKSIAVNKTHRLLRRGRTYGTPLTDSLKPQDLLQTEDSGERGLHFICVSANIARQFEFVQQTWMNSPKFNGLYSDTDPLVGDRAPGDAGAATHFTEQAQPLRKRVTGLPNFVVVRGGAYFFLPSIRACRYLASLA</sequence>
<keyword evidence="5" id="KW-0408">Iron</keyword>
<evidence type="ECO:0000256" key="1">
    <source>
        <dbReference type="ARBA" id="ARBA00001970"/>
    </source>
</evidence>
<keyword evidence="2 8" id="KW-0575">Peroxidase</keyword>
<comment type="caution">
    <text evidence="8">The sequence shown here is derived from an EMBL/GenBank/DDBJ whole genome shotgun (WGS) entry which is preliminary data.</text>
</comment>
<dbReference type="PANTHER" id="PTHR30521:SF5">
    <property type="entry name" value="BLR4509 PROTEIN"/>
    <property type="match status" value="1"/>
</dbReference>
<dbReference type="PANTHER" id="PTHR30521">
    <property type="entry name" value="DEFERROCHELATASE/PEROXIDASE"/>
    <property type="match status" value="1"/>
</dbReference>
<feature type="region of interest" description="Disordered" evidence="7">
    <location>
        <begin position="291"/>
        <end position="357"/>
    </location>
</feature>
<dbReference type="Proteomes" id="UP000239576">
    <property type="component" value="Unassembled WGS sequence"/>
</dbReference>
<organism evidence="8 9">
    <name type="scientific">Stenomitos frigidus ULC18</name>
    <dbReference type="NCBI Taxonomy" id="2107698"/>
    <lineage>
        <taxon>Bacteria</taxon>
        <taxon>Bacillati</taxon>
        <taxon>Cyanobacteriota</taxon>
        <taxon>Cyanophyceae</taxon>
        <taxon>Leptolyngbyales</taxon>
        <taxon>Leptolyngbyaceae</taxon>
        <taxon>Stenomitos</taxon>
    </lineage>
</organism>